<dbReference type="Proteomes" id="UP000823388">
    <property type="component" value="Chromosome 9K"/>
</dbReference>
<proteinExistence type="predicted"/>
<organism evidence="1 2">
    <name type="scientific">Panicum virgatum</name>
    <name type="common">Blackwell switchgrass</name>
    <dbReference type="NCBI Taxonomy" id="38727"/>
    <lineage>
        <taxon>Eukaryota</taxon>
        <taxon>Viridiplantae</taxon>
        <taxon>Streptophyta</taxon>
        <taxon>Embryophyta</taxon>
        <taxon>Tracheophyta</taxon>
        <taxon>Spermatophyta</taxon>
        <taxon>Magnoliopsida</taxon>
        <taxon>Liliopsida</taxon>
        <taxon>Poales</taxon>
        <taxon>Poaceae</taxon>
        <taxon>PACMAD clade</taxon>
        <taxon>Panicoideae</taxon>
        <taxon>Panicodae</taxon>
        <taxon>Paniceae</taxon>
        <taxon>Panicinae</taxon>
        <taxon>Panicum</taxon>
        <taxon>Panicum sect. Hiantes</taxon>
    </lineage>
</organism>
<sequence length="69" mass="7495">MTLGASSGYLPLVTLSGRVGSDTPIIGEQSGLEAVIVENNVSQIFLKKQKDAKEYVVVRGRRMKMVLNT</sequence>
<accession>A0A8T0NQP3</accession>
<comment type="caution">
    <text evidence="1">The sequence shown here is derived from an EMBL/GenBank/DDBJ whole genome shotgun (WGS) entry which is preliminary data.</text>
</comment>
<evidence type="ECO:0000313" key="1">
    <source>
        <dbReference type="EMBL" id="KAG2551760.1"/>
    </source>
</evidence>
<dbReference type="EMBL" id="CM029053">
    <property type="protein sequence ID" value="KAG2551760.1"/>
    <property type="molecule type" value="Genomic_DNA"/>
</dbReference>
<reference evidence="1" key="1">
    <citation type="submission" date="2020-05" db="EMBL/GenBank/DDBJ databases">
        <title>WGS assembly of Panicum virgatum.</title>
        <authorList>
            <person name="Lovell J.T."/>
            <person name="Jenkins J."/>
            <person name="Shu S."/>
            <person name="Juenger T.E."/>
            <person name="Schmutz J."/>
        </authorList>
    </citation>
    <scope>NUCLEOTIDE SEQUENCE</scope>
    <source>
        <strain evidence="1">AP13</strain>
    </source>
</reference>
<gene>
    <name evidence="1" type="ORF">PVAP13_9KG453300</name>
</gene>
<evidence type="ECO:0000313" key="2">
    <source>
        <dbReference type="Proteomes" id="UP000823388"/>
    </source>
</evidence>
<name>A0A8T0NQP3_PANVG</name>
<protein>
    <submittedName>
        <fullName evidence="1">Uncharacterized protein</fullName>
    </submittedName>
</protein>
<dbReference type="AlphaFoldDB" id="A0A8T0NQP3"/>
<keyword evidence="2" id="KW-1185">Reference proteome</keyword>